<comment type="subcellular location">
    <subcellularLocation>
        <location evidence="8 9">Nucleus</location>
    </subcellularLocation>
</comment>
<feature type="compositionally biased region" description="Polar residues" evidence="10">
    <location>
        <begin position="80"/>
        <end position="113"/>
    </location>
</feature>
<dbReference type="PROSITE" id="PS01361">
    <property type="entry name" value="ZF_DOF_1"/>
    <property type="match status" value="1"/>
</dbReference>
<dbReference type="EMBL" id="CACTIH010003747">
    <property type="protein sequence ID" value="CAA2983939.1"/>
    <property type="molecule type" value="Genomic_DNA"/>
</dbReference>
<keyword evidence="3 9" id="KW-0862">Zinc</keyword>
<feature type="region of interest" description="Disordered" evidence="10">
    <location>
        <begin position="64"/>
        <end position="113"/>
    </location>
</feature>
<comment type="function">
    <text evidence="9">Transcription factor that binds specifically to a 5'-AA[AG]G-3' consensus core sequence.</text>
</comment>
<dbReference type="GO" id="GO:0003700">
    <property type="term" value="F:DNA-binding transcription factor activity"/>
    <property type="evidence" value="ECO:0007669"/>
    <property type="project" value="UniProtKB-UniRule"/>
</dbReference>
<dbReference type="InterPro" id="IPR003851">
    <property type="entry name" value="Znf_Dof"/>
</dbReference>
<gene>
    <name evidence="12" type="ORF">OLEA9_A106374</name>
</gene>
<evidence type="ECO:0000256" key="4">
    <source>
        <dbReference type="ARBA" id="ARBA00023015"/>
    </source>
</evidence>
<keyword evidence="7 8" id="KW-0539">Nucleus</keyword>
<evidence type="ECO:0000313" key="13">
    <source>
        <dbReference type="Proteomes" id="UP000594638"/>
    </source>
</evidence>
<evidence type="ECO:0000256" key="2">
    <source>
        <dbReference type="ARBA" id="ARBA00022771"/>
    </source>
</evidence>
<keyword evidence="5 8" id="KW-0238">DNA-binding</keyword>
<evidence type="ECO:0000256" key="9">
    <source>
        <dbReference type="RuleBase" id="RU369094"/>
    </source>
</evidence>
<sequence length="269" mass="29399">MSSTSCSVMEKPSSHEQFLFKCPRCDSINTKFCYYNNYSLSQPRHFCKSCKRYWTRGGTIRNVPVGGGFRRNKRVKREPQSASTGGANPSSASNGTTKTSTVQPNPLLYSQPTNPVELKVSYPRNSPRISGFNIQPQINVFSSALMASDHIQHSDCKNAYNSAEQIQDAINPSSVLSSTSIFASSTFAPTSTMASLLPSSLHQQKIASSGLKDIQEANNFSGLSPFADIQAMNPIEQMNSAYLSHLWNTTGVGTWLDPSSMASSVPYLI</sequence>
<keyword evidence="2 8" id="KW-0863">Zinc-finger</keyword>
<dbReference type="Pfam" id="PF02701">
    <property type="entry name" value="Zn_ribbon_Dof"/>
    <property type="match status" value="1"/>
</dbReference>
<keyword evidence="1 9" id="KW-0479">Metal-binding</keyword>
<accession>A0A8S0RY13</accession>
<organism evidence="12 13">
    <name type="scientific">Olea europaea subsp. europaea</name>
    <dbReference type="NCBI Taxonomy" id="158383"/>
    <lineage>
        <taxon>Eukaryota</taxon>
        <taxon>Viridiplantae</taxon>
        <taxon>Streptophyta</taxon>
        <taxon>Embryophyta</taxon>
        <taxon>Tracheophyta</taxon>
        <taxon>Spermatophyta</taxon>
        <taxon>Magnoliopsida</taxon>
        <taxon>eudicotyledons</taxon>
        <taxon>Gunneridae</taxon>
        <taxon>Pentapetalae</taxon>
        <taxon>asterids</taxon>
        <taxon>lamiids</taxon>
        <taxon>Lamiales</taxon>
        <taxon>Oleaceae</taxon>
        <taxon>Oleeae</taxon>
        <taxon>Olea</taxon>
    </lineage>
</organism>
<dbReference type="Proteomes" id="UP000594638">
    <property type="component" value="Unassembled WGS sequence"/>
</dbReference>
<dbReference type="PANTHER" id="PTHR31992:SF344">
    <property type="entry name" value="DOF ZINC FINGER PROTEIN"/>
    <property type="match status" value="1"/>
</dbReference>
<name>A0A8S0RY13_OLEEU</name>
<dbReference type="PANTHER" id="PTHR31992">
    <property type="entry name" value="DOF ZINC FINGER PROTEIN DOF1.4-RELATED"/>
    <property type="match status" value="1"/>
</dbReference>
<dbReference type="Gramene" id="OE9A106374T1">
    <property type="protein sequence ID" value="OE9A106374C1"/>
    <property type="gene ID" value="OE9A106374"/>
</dbReference>
<evidence type="ECO:0000256" key="5">
    <source>
        <dbReference type="ARBA" id="ARBA00023125"/>
    </source>
</evidence>
<dbReference type="OrthoDB" id="1927254at2759"/>
<evidence type="ECO:0000256" key="3">
    <source>
        <dbReference type="ARBA" id="ARBA00022833"/>
    </source>
</evidence>
<dbReference type="PROSITE" id="PS50884">
    <property type="entry name" value="ZF_DOF_2"/>
    <property type="match status" value="1"/>
</dbReference>
<dbReference type="GO" id="GO:0008270">
    <property type="term" value="F:zinc ion binding"/>
    <property type="evidence" value="ECO:0007669"/>
    <property type="project" value="UniProtKB-KW"/>
</dbReference>
<reference evidence="12 13" key="1">
    <citation type="submission" date="2019-12" db="EMBL/GenBank/DDBJ databases">
        <authorList>
            <person name="Alioto T."/>
            <person name="Alioto T."/>
            <person name="Gomez Garrido J."/>
        </authorList>
    </citation>
    <scope>NUCLEOTIDE SEQUENCE [LARGE SCALE GENOMIC DNA]</scope>
</reference>
<keyword evidence="6 9" id="KW-0804">Transcription</keyword>
<proteinExistence type="predicted"/>
<evidence type="ECO:0000256" key="8">
    <source>
        <dbReference type="PROSITE-ProRule" id="PRU00071"/>
    </source>
</evidence>
<dbReference type="GO" id="GO:0005634">
    <property type="term" value="C:nucleus"/>
    <property type="evidence" value="ECO:0007669"/>
    <property type="project" value="UniProtKB-SubCell"/>
</dbReference>
<evidence type="ECO:0000313" key="12">
    <source>
        <dbReference type="EMBL" id="CAA2983939.1"/>
    </source>
</evidence>
<keyword evidence="4 9" id="KW-0805">Transcription regulation</keyword>
<evidence type="ECO:0000256" key="1">
    <source>
        <dbReference type="ARBA" id="ARBA00022723"/>
    </source>
</evidence>
<dbReference type="AlphaFoldDB" id="A0A8S0RY13"/>
<keyword evidence="13" id="KW-1185">Reference proteome</keyword>
<dbReference type="InterPro" id="IPR045174">
    <property type="entry name" value="Dof"/>
</dbReference>
<evidence type="ECO:0000256" key="7">
    <source>
        <dbReference type="ARBA" id="ARBA00023242"/>
    </source>
</evidence>
<comment type="caution">
    <text evidence="12">The sequence shown here is derived from an EMBL/GenBank/DDBJ whole genome shotgun (WGS) entry which is preliminary data.</text>
</comment>
<evidence type="ECO:0000256" key="10">
    <source>
        <dbReference type="SAM" id="MobiDB-lite"/>
    </source>
</evidence>
<dbReference type="GO" id="GO:0003677">
    <property type="term" value="F:DNA binding"/>
    <property type="evidence" value="ECO:0007669"/>
    <property type="project" value="UniProtKB-UniRule"/>
</dbReference>
<protein>
    <recommendedName>
        <fullName evidence="9">Dof zinc finger protein</fullName>
    </recommendedName>
</protein>
<evidence type="ECO:0000256" key="6">
    <source>
        <dbReference type="ARBA" id="ARBA00023163"/>
    </source>
</evidence>
<feature type="domain" description="Dof-type" evidence="11">
    <location>
        <begin position="20"/>
        <end position="74"/>
    </location>
</feature>
<evidence type="ECO:0000259" key="11">
    <source>
        <dbReference type="PROSITE" id="PS50884"/>
    </source>
</evidence>